<dbReference type="RefSeq" id="WP_346053919.1">
    <property type="nucleotide sequence ID" value="NZ_BAABIB010000062.1"/>
</dbReference>
<organism evidence="2 3">
    <name type="scientific">Amycolatopsis dongchuanensis</name>
    <dbReference type="NCBI Taxonomy" id="1070866"/>
    <lineage>
        <taxon>Bacteria</taxon>
        <taxon>Bacillati</taxon>
        <taxon>Actinomycetota</taxon>
        <taxon>Actinomycetes</taxon>
        <taxon>Pseudonocardiales</taxon>
        <taxon>Pseudonocardiaceae</taxon>
        <taxon>Amycolatopsis</taxon>
    </lineage>
</organism>
<keyword evidence="3" id="KW-1185">Reference proteome</keyword>
<reference evidence="3" key="1">
    <citation type="journal article" date="2019" name="Int. J. Syst. Evol. Microbiol.">
        <title>The Global Catalogue of Microorganisms (GCM) 10K type strain sequencing project: providing services to taxonomists for standard genome sequencing and annotation.</title>
        <authorList>
            <consortium name="The Broad Institute Genomics Platform"/>
            <consortium name="The Broad Institute Genome Sequencing Center for Infectious Disease"/>
            <person name="Wu L."/>
            <person name="Ma J."/>
        </authorList>
    </citation>
    <scope>NUCLEOTIDE SEQUENCE [LARGE SCALE GENOMIC DNA]</scope>
    <source>
        <strain evidence="3">JCM 18054</strain>
    </source>
</reference>
<dbReference type="Proteomes" id="UP001500192">
    <property type="component" value="Unassembled WGS sequence"/>
</dbReference>
<feature type="region of interest" description="Disordered" evidence="1">
    <location>
        <begin position="1"/>
        <end position="31"/>
    </location>
</feature>
<dbReference type="EMBL" id="BAABIB010000062">
    <property type="protein sequence ID" value="GAA5162156.1"/>
    <property type="molecule type" value="Genomic_DNA"/>
</dbReference>
<feature type="compositionally biased region" description="Low complexity" evidence="1">
    <location>
        <begin position="19"/>
        <end position="31"/>
    </location>
</feature>
<evidence type="ECO:0000313" key="2">
    <source>
        <dbReference type="EMBL" id="GAA5162156.1"/>
    </source>
</evidence>
<sequence length="85" mass="9101">MTRIGAQEPGRFQDRRGSAADTSTATAPAPRAEQSWQIFGLGVVQWLGGQQSGVDLGTAAPRFGLFLDVLLRGLPARTPVEHPRC</sequence>
<evidence type="ECO:0000313" key="3">
    <source>
        <dbReference type="Proteomes" id="UP001500192"/>
    </source>
</evidence>
<accession>A0ABP9QHS9</accession>
<name>A0ABP9QHS9_9PSEU</name>
<gene>
    <name evidence="2" type="ORF">GCM10023214_28350</name>
</gene>
<comment type="caution">
    <text evidence="2">The sequence shown here is derived from an EMBL/GenBank/DDBJ whole genome shotgun (WGS) entry which is preliminary data.</text>
</comment>
<evidence type="ECO:0000256" key="1">
    <source>
        <dbReference type="SAM" id="MobiDB-lite"/>
    </source>
</evidence>
<proteinExistence type="predicted"/>
<protein>
    <submittedName>
        <fullName evidence="2">Uncharacterized protein</fullName>
    </submittedName>
</protein>